<dbReference type="InterPro" id="IPR012336">
    <property type="entry name" value="Thioredoxin-like_fold"/>
</dbReference>
<dbReference type="PROSITE" id="PS51257">
    <property type="entry name" value="PROKAR_LIPOPROTEIN"/>
    <property type="match status" value="1"/>
</dbReference>
<dbReference type="Gene3D" id="3.40.30.10">
    <property type="entry name" value="Glutaredoxin"/>
    <property type="match status" value="1"/>
</dbReference>
<evidence type="ECO:0000256" key="1">
    <source>
        <dbReference type="ARBA" id="ARBA00005791"/>
    </source>
</evidence>
<keyword evidence="7" id="KW-0676">Redox-active center</keyword>
<keyword evidence="6" id="KW-1015">Disulfide bond</keyword>
<evidence type="ECO:0000256" key="3">
    <source>
        <dbReference type="ARBA" id="ARBA00022729"/>
    </source>
</evidence>
<keyword evidence="5" id="KW-0560">Oxidoreductase</keyword>
<dbReference type="AlphaFoldDB" id="A0A1N7EUF5"/>
<dbReference type="PANTHER" id="PTHR13887:SF14">
    <property type="entry name" value="DISULFIDE BOND FORMATION PROTEIN D"/>
    <property type="match status" value="1"/>
</dbReference>
<dbReference type="InterPro" id="IPR036249">
    <property type="entry name" value="Thioredoxin-like_sf"/>
</dbReference>
<evidence type="ECO:0000313" key="11">
    <source>
        <dbReference type="Proteomes" id="UP000186914"/>
    </source>
</evidence>
<keyword evidence="4" id="KW-0813">Transport</keyword>
<evidence type="ECO:0000256" key="5">
    <source>
        <dbReference type="ARBA" id="ARBA00023002"/>
    </source>
</evidence>
<keyword evidence="4" id="KW-0249">Electron transport</keyword>
<feature type="region of interest" description="Disordered" evidence="8">
    <location>
        <begin position="32"/>
        <end position="55"/>
    </location>
</feature>
<comment type="similarity">
    <text evidence="2">Belongs to the glutaredoxin family.</text>
</comment>
<dbReference type="Pfam" id="PF13462">
    <property type="entry name" value="Thioredoxin_4"/>
    <property type="match status" value="1"/>
</dbReference>
<dbReference type="Proteomes" id="UP000186914">
    <property type="component" value="Unassembled WGS sequence"/>
</dbReference>
<dbReference type="PANTHER" id="PTHR13887">
    <property type="entry name" value="GLUTATHIONE S-TRANSFERASE KAPPA"/>
    <property type="match status" value="1"/>
</dbReference>
<evidence type="ECO:0000313" key="10">
    <source>
        <dbReference type="EMBL" id="SIR91758.1"/>
    </source>
</evidence>
<sequence length="258" mass="28369">MRDVNGSKSRRLFLETVTGSLSAIAGCTSILPSSSNDSETEGNTTSSHSSNRNSTSLLYATEKTTKFGIDLQGNPVIGAADAPLDMYYWSDYQCPFCQKFDQNTSDKILNNYVKSGDVRIVVLEKPYIGQASETAAQMAKCVWQKVRNENPDAFKRWHSTMFDKQGKENSGWAQRSNLLEITDSVQGVDATAVASCMKKNKKAVRASIDDDIKASETNGIRGTPAFIIFDRESTKAGKIVGAQPYSLFKKAFRKVDNA</sequence>
<evidence type="ECO:0000256" key="6">
    <source>
        <dbReference type="ARBA" id="ARBA00023157"/>
    </source>
</evidence>
<organism evidence="10 11">
    <name type="scientific">Haladaptatus litoreus</name>
    <dbReference type="NCBI Taxonomy" id="553468"/>
    <lineage>
        <taxon>Archaea</taxon>
        <taxon>Methanobacteriati</taxon>
        <taxon>Methanobacteriota</taxon>
        <taxon>Stenosarchaea group</taxon>
        <taxon>Halobacteria</taxon>
        <taxon>Halobacteriales</taxon>
        <taxon>Haladaptataceae</taxon>
        <taxon>Haladaptatus</taxon>
    </lineage>
</organism>
<reference evidence="11" key="1">
    <citation type="submission" date="2017-01" db="EMBL/GenBank/DDBJ databases">
        <authorList>
            <person name="Varghese N."/>
            <person name="Submissions S."/>
        </authorList>
    </citation>
    <scope>NUCLEOTIDE SEQUENCE [LARGE SCALE GENOMIC DNA]</scope>
    <source>
        <strain evidence="11">CGMCC 1.7737</strain>
    </source>
</reference>
<evidence type="ECO:0000256" key="7">
    <source>
        <dbReference type="ARBA" id="ARBA00023284"/>
    </source>
</evidence>
<dbReference type="SUPFAM" id="SSF52833">
    <property type="entry name" value="Thioredoxin-like"/>
    <property type="match status" value="1"/>
</dbReference>
<accession>A0A1N7EUF5</accession>
<comment type="similarity">
    <text evidence="1">Belongs to the thioredoxin family. DsbA subfamily.</text>
</comment>
<feature type="compositionally biased region" description="Low complexity" evidence="8">
    <location>
        <begin position="43"/>
        <end position="55"/>
    </location>
</feature>
<name>A0A1N7EUF5_9EURY</name>
<keyword evidence="3" id="KW-0732">Signal</keyword>
<keyword evidence="11" id="KW-1185">Reference proteome</keyword>
<dbReference type="EMBL" id="FTNO01000007">
    <property type="protein sequence ID" value="SIR91758.1"/>
    <property type="molecule type" value="Genomic_DNA"/>
</dbReference>
<evidence type="ECO:0000256" key="4">
    <source>
        <dbReference type="ARBA" id="ARBA00022982"/>
    </source>
</evidence>
<evidence type="ECO:0000256" key="2">
    <source>
        <dbReference type="ARBA" id="ARBA00007787"/>
    </source>
</evidence>
<proteinExistence type="inferred from homology"/>
<protein>
    <submittedName>
        <fullName evidence="10">Thioredoxin</fullName>
    </submittedName>
</protein>
<feature type="domain" description="Thioredoxin-like fold" evidence="9">
    <location>
        <begin position="73"/>
        <end position="233"/>
    </location>
</feature>
<evidence type="ECO:0000259" key="9">
    <source>
        <dbReference type="Pfam" id="PF13462"/>
    </source>
</evidence>
<dbReference type="GO" id="GO:0016491">
    <property type="term" value="F:oxidoreductase activity"/>
    <property type="evidence" value="ECO:0007669"/>
    <property type="project" value="UniProtKB-KW"/>
</dbReference>
<gene>
    <name evidence="10" type="ORF">SAMN05421858_4510</name>
</gene>
<dbReference type="RefSeq" id="WP_245800240.1">
    <property type="nucleotide sequence ID" value="NZ_FTNO01000007.1"/>
</dbReference>
<evidence type="ECO:0000256" key="8">
    <source>
        <dbReference type="SAM" id="MobiDB-lite"/>
    </source>
</evidence>